<keyword evidence="2" id="KW-1185">Reference proteome</keyword>
<dbReference type="Proteomes" id="UP001159042">
    <property type="component" value="Unassembled WGS sequence"/>
</dbReference>
<evidence type="ECO:0000313" key="1">
    <source>
        <dbReference type="EMBL" id="KAJ8915235.1"/>
    </source>
</evidence>
<name>A0AAV8VMD8_9CUCU</name>
<proteinExistence type="predicted"/>
<protein>
    <submittedName>
        <fullName evidence="1">Uncharacterized protein</fullName>
    </submittedName>
</protein>
<gene>
    <name evidence="1" type="ORF">NQ315_015458</name>
</gene>
<dbReference type="AlphaFoldDB" id="A0AAV8VMD8"/>
<sequence>MRADNEEFIGGTSDFRACNGLIKGRLESSTPFLGIHTVTQIIWDTNRMTLLLLQVQSKKR</sequence>
<organism evidence="1 2">
    <name type="scientific">Exocentrus adspersus</name>
    <dbReference type="NCBI Taxonomy" id="1586481"/>
    <lineage>
        <taxon>Eukaryota</taxon>
        <taxon>Metazoa</taxon>
        <taxon>Ecdysozoa</taxon>
        <taxon>Arthropoda</taxon>
        <taxon>Hexapoda</taxon>
        <taxon>Insecta</taxon>
        <taxon>Pterygota</taxon>
        <taxon>Neoptera</taxon>
        <taxon>Endopterygota</taxon>
        <taxon>Coleoptera</taxon>
        <taxon>Polyphaga</taxon>
        <taxon>Cucujiformia</taxon>
        <taxon>Chrysomeloidea</taxon>
        <taxon>Cerambycidae</taxon>
        <taxon>Lamiinae</taxon>
        <taxon>Acanthocinini</taxon>
        <taxon>Exocentrus</taxon>
    </lineage>
</organism>
<dbReference type="EMBL" id="JANEYG010000056">
    <property type="protein sequence ID" value="KAJ8915235.1"/>
    <property type="molecule type" value="Genomic_DNA"/>
</dbReference>
<comment type="caution">
    <text evidence="1">The sequence shown here is derived from an EMBL/GenBank/DDBJ whole genome shotgun (WGS) entry which is preliminary data.</text>
</comment>
<reference evidence="1 2" key="1">
    <citation type="journal article" date="2023" name="Insect Mol. Biol.">
        <title>Genome sequencing provides insights into the evolution of gene families encoding plant cell wall-degrading enzymes in longhorned beetles.</title>
        <authorList>
            <person name="Shin N.R."/>
            <person name="Okamura Y."/>
            <person name="Kirsch R."/>
            <person name="Pauchet Y."/>
        </authorList>
    </citation>
    <scope>NUCLEOTIDE SEQUENCE [LARGE SCALE GENOMIC DNA]</scope>
    <source>
        <strain evidence="1">EAD_L_NR</strain>
    </source>
</reference>
<accession>A0AAV8VMD8</accession>
<evidence type="ECO:0000313" key="2">
    <source>
        <dbReference type="Proteomes" id="UP001159042"/>
    </source>
</evidence>